<dbReference type="AlphaFoldDB" id="A0A812MYC6"/>
<feature type="non-terminal residue" evidence="1">
    <location>
        <position position="1"/>
    </location>
</feature>
<gene>
    <name evidence="1" type="primary">PAT23</name>
    <name evidence="1" type="ORF">SPIL2461_LOCUS6566</name>
</gene>
<accession>A0A812MYC6</accession>
<reference evidence="1" key="1">
    <citation type="submission" date="2021-02" db="EMBL/GenBank/DDBJ databases">
        <authorList>
            <person name="Dougan E. K."/>
            <person name="Rhodes N."/>
            <person name="Thang M."/>
            <person name="Chan C."/>
        </authorList>
    </citation>
    <scope>NUCLEOTIDE SEQUENCE</scope>
</reference>
<organism evidence="1 2">
    <name type="scientific">Symbiodinium pilosum</name>
    <name type="common">Dinoflagellate</name>
    <dbReference type="NCBI Taxonomy" id="2952"/>
    <lineage>
        <taxon>Eukaryota</taxon>
        <taxon>Sar</taxon>
        <taxon>Alveolata</taxon>
        <taxon>Dinophyceae</taxon>
        <taxon>Suessiales</taxon>
        <taxon>Symbiodiniaceae</taxon>
        <taxon>Symbiodinium</taxon>
    </lineage>
</organism>
<keyword evidence="2" id="KW-1185">Reference proteome</keyword>
<dbReference type="OrthoDB" id="417798at2759"/>
<name>A0A812MYC6_SYMPI</name>
<protein>
    <submittedName>
        <fullName evidence="1">PAT23 protein</fullName>
    </submittedName>
</protein>
<comment type="caution">
    <text evidence="1">The sequence shown here is derived from an EMBL/GenBank/DDBJ whole genome shotgun (WGS) entry which is preliminary data.</text>
</comment>
<proteinExistence type="predicted"/>
<evidence type="ECO:0000313" key="2">
    <source>
        <dbReference type="Proteomes" id="UP000649617"/>
    </source>
</evidence>
<feature type="non-terminal residue" evidence="1">
    <location>
        <position position="169"/>
    </location>
</feature>
<sequence>LVQSNVMLCPRGRLDLLIRVASMLICFDGDVLNSQHEIKRFLLETDKPLTSLLPSSATIGRALVSLLFCPDHAEQMKQGELGASLVHSFENLFGYNVLDWMPLDGGEPHRLTAAAHAAILEHAPDLDRVRAIVTKPLLNAFSKLMTLQGTMAADRFLCEAGWKSGILPQ</sequence>
<evidence type="ECO:0000313" key="1">
    <source>
        <dbReference type="EMBL" id="CAE7292229.1"/>
    </source>
</evidence>
<dbReference type="Proteomes" id="UP000649617">
    <property type="component" value="Unassembled WGS sequence"/>
</dbReference>
<dbReference type="EMBL" id="CAJNIZ010010004">
    <property type="protein sequence ID" value="CAE7292229.1"/>
    <property type="molecule type" value="Genomic_DNA"/>
</dbReference>